<sequence>MAQTLSSPSPIEALPMEVILEIMEVMGPADLSNFGLVNKRFYHIFTDKRAQILLKILRNCPELELLLHLYTANQNNFLPDRMLHPLTVTFSFRPDDAPEDKVFLTRNPVAWKNGKIVCPEKIKLNVFDLMALAQLVKVIDWWVEIYPRLRWRDHPEDRRCLKSDEESRLRKAIARWWLYSHYFHGNYWRNTHAPKKFELDARLHHVRILTTQEIHELDDLLGIMYETISKDLCSSPGKVNREMGSVVELIPWGKNGERHPAIVNTYMKLDPELLKYFLEHCYRYSKEYLITAITNSTHDLLFDRETLSMSIATVLEERSILDPDRPKTIPPMGIIAEDRANADECEVWNHDAWPTGFPPITKEQLAEQPSELPVRLVITLLKQLAGCHRNRSKSVATTLGLTFTTFLFLSQDPVRSIQNNLSTSINILPQVDISHAIEVHPSPHLPPPHRT</sequence>
<dbReference type="Proteomes" id="UP001143856">
    <property type="component" value="Unassembled WGS sequence"/>
</dbReference>
<reference evidence="1" key="1">
    <citation type="submission" date="2022-10" db="EMBL/GenBank/DDBJ databases">
        <title>Genome Sequence of Xylaria curta.</title>
        <authorList>
            <person name="Buettner E."/>
        </authorList>
    </citation>
    <scope>NUCLEOTIDE SEQUENCE</scope>
    <source>
        <strain evidence="1">Babe10</strain>
    </source>
</reference>
<name>A0ACC1PKT8_9PEZI</name>
<accession>A0ACC1PKT8</accession>
<keyword evidence="2" id="KW-1185">Reference proteome</keyword>
<evidence type="ECO:0000313" key="2">
    <source>
        <dbReference type="Proteomes" id="UP001143856"/>
    </source>
</evidence>
<evidence type="ECO:0000313" key="1">
    <source>
        <dbReference type="EMBL" id="KAJ2993196.1"/>
    </source>
</evidence>
<comment type="caution">
    <text evidence="1">The sequence shown here is derived from an EMBL/GenBank/DDBJ whole genome shotgun (WGS) entry which is preliminary data.</text>
</comment>
<gene>
    <name evidence="1" type="ORF">NUW58_g1916</name>
</gene>
<proteinExistence type="predicted"/>
<protein>
    <submittedName>
        <fullName evidence="1">Uncharacterized protein</fullName>
    </submittedName>
</protein>
<organism evidence="1 2">
    <name type="scientific">Xylaria curta</name>
    <dbReference type="NCBI Taxonomy" id="42375"/>
    <lineage>
        <taxon>Eukaryota</taxon>
        <taxon>Fungi</taxon>
        <taxon>Dikarya</taxon>
        <taxon>Ascomycota</taxon>
        <taxon>Pezizomycotina</taxon>
        <taxon>Sordariomycetes</taxon>
        <taxon>Xylariomycetidae</taxon>
        <taxon>Xylariales</taxon>
        <taxon>Xylariaceae</taxon>
        <taxon>Xylaria</taxon>
    </lineage>
</organism>
<dbReference type="EMBL" id="JAPDGR010000227">
    <property type="protein sequence ID" value="KAJ2993196.1"/>
    <property type="molecule type" value="Genomic_DNA"/>
</dbReference>